<feature type="compositionally biased region" description="Low complexity" evidence="1">
    <location>
        <begin position="834"/>
        <end position="848"/>
    </location>
</feature>
<feature type="compositionally biased region" description="Acidic residues" evidence="1">
    <location>
        <begin position="92"/>
        <end position="118"/>
    </location>
</feature>
<comment type="caution">
    <text evidence="2">The sequence shown here is derived from an EMBL/GenBank/DDBJ whole genome shotgun (WGS) entry which is preliminary data.</text>
</comment>
<feature type="compositionally biased region" description="Acidic residues" evidence="1">
    <location>
        <begin position="127"/>
        <end position="139"/>
    </location>
</feature>
<feature type="compositionally biased region" description="Polar residues" evidence="1">
    <location>
        <begin position="1"/>
        <end position="25"/>
    </location>
</feature>
<feature type="compositionally biased region" description="Acidic residues" evidence="1">
    <location>
        <begin position="951"/>
        <end position="965"/>
    </location>
</feature>
<reference evidence="2 3" key="1">
    <citation type="journal article" date="2018" name="Plant J.">
        <title>Genome sequences of Chlorella sorokiniana UTEX 1602 and Micractinium conductrix SAG 241.80: implications to maltose excretion by a green alga.</title>
        <authorList>
            <person name="Arriola M.B."/>
            <person name="Velmurugan N."/>
            <person name="Zhang Y."/>
            <person name="Plunkett M.H."/>
            <person name="Hondzo H."/>
            <person name="Barney B.M."/>
        </authorList>
    </citation>
    <scope>NUCLEOTIDE SEQUENCE [LARGE SCALE GENOMIC DNA]</scope>
    <source>
        <strain evidence="2 3">SAG 241.80</strain>
    </source>
</reference>
<feature type="compositionally biased region" description="Low complexity" evidence="1">
    <location>
        <begin position="314"/>
        <end position="326"/>
    </location>
</feature>
<feature type="compositionally biased region" description="Acidic residues" evidence="1">
    <location>
        <begin position="849"/>
        <end position="858"/>
    </location>
</feature>
<organism evidence="2 3">
    <name type="scientific">Micractinium conductrix</name>
    <dbReference type="NCBI Taxonomy" id="554055"/>
    <lineage>
        <taxon>Eukaryota</taxon>
        <taxon>Viridiplantae</taxon>
        <taxon>Chlorophyta</taxon>
        <taxon>core chlorophytes</taxon>
        <taxon>Trebouxiophyceae</taxon>
        <taxon>Chlorellales</taxon>
        <taxon>Chlorellaceae</taxon>
        <taxon>Chlorella clade</taxon>
        <taxon>Micractinium</taxon>
    </lineage>
</organism>
<feature type="compositionally biased region" description="Basic and acidic residues" evidence="1">
    <location>
        <begin position="1123"/>
        <end position="1135"/>
    </location>
</feature>
<sequence length="1135" mass="114897">MAGLIWSSTRRSSQLQGSTSASAADNLSLHVPGLDGQAGGDDEPDVGDQPVGEDPFDGGSADDGGELDEAAEAQLEASLQRLDRAVERDEAGMDDDDDDGDGADDGLDGDWEGGEEGGSEAGGMEEAAGEDDVGDDDAEPQAAALTIGLLEEGDEAAVAATAAEEEEAAAAGEAGGSWVGRLDAAAAGGDAETAGDVPLQDILPDEEEGGGEEGGGEEEGADEVAAEEEGEAAGATGSRVEDAGEGAAAAGAAGGQRQEVLARAAAGRVGSLDLNRAAAARLAPASGAATEPARASAYAAAATVAAAEAASPAGVPPATAAAAPSADVQTPEEGEEGQQQQSAAGSTAATAAAQGVADGAAAGVALAAQATAGWKPRCAVVNNRSWHLDVAAGLAWAFQAAGCEVTVYLPTGTFGLDDVMSGWFKGDRRHVLKLQNESYRYDAIIVTTFPETHTQLLESLLHDDLPGRSAARRKSQRFLAVVHNPDRLLSRKAVKALVAQHAVERGDGAPPRLQLLALAPSTAAYSRHLVQRWLRGIAAPHTQLSLRWLSPLSPWRPSFSPVEVRRAEASTFKGDGSLRHLCIQGILDPKRRDYAGAFKALSHPAVAAQLRARNESLLLLGHAAHEPLRVPAGVWQHVQQLTGLPYKEYYDTLSRCRAILPAFGSDEYLYRKSSSTVATAINVGSPLLAEDRLRDAYSFVPAEAVFGFAPPDGASAVDVAALAAEAAVPFIRADAAAAAGTVLADGGEGAEEAWEDEEAEEAAYKAAQRQAEAAVTAAAAAAAAPLASATSRTAETRQPAPPRWSRVADVADAEDAEDGGAAEAADWEREAAADAEVAGMAETAGAAAQEEEPGAAGDDELLSEELEEEAAAAGAAAAAAKAAVAARAAEAAAAAKTEAAEASEAGFSKRGPSHITEVVAAVEEEAEGEAAAADWEAEAAEESAAATGVDQDAEEGEEEGEEGDATDAALAEVVAVASKRSKKRGRLLAAKARVAGQQAAGEAPQQGSYAAAMLRAFQPGAAEAAHAAARQLKSDVMTNNRQVAADFLAGAAALVAAQAVEQAGSTQGAAVVRTATAAAAATATEKAAGAAAAGKPDLHTAKAHRKGTPEGTKRALQAGSALVRRDASLLPRHQD</sequence>
<gene>
    <name evidence="2" type="ORF">C2E20_0744</name>
</gene>
<keyword evidence="3" id="KW-1185">Reference proteome</keyword>
<dbReference type="EMBL" id="LHPF02000001">
    <property type="protein sequence ID" value="PSC76144.1"/>
    <property type="molecule type" value="Genomic_DNA"/>
</dbReference>
<accession>A0A2P6VPW6</accession>
<feature type="region of interest" description="Disordered" evidence="1">
    <location>
        <begin position="925"/>
        <end position="967"/>
    </location>
</feature>
<dbReference type="AlphaFoldDB" id="A0A2P6VPW6"/>
<dbReference type="Proteomes" id="UP000239649">
    <property type="component" value="Unassembled WGS sequence"/>
</dbReference>
<feature type="region of interest" description="Disordered" evidence="1">
    <location>
        <begin position="314"/>
        <end position="346"/>
    </location>
</feature>
<feature type="region of interest" description="Disordered" evidence="1">
    <location>
        <begin position="785"/>
        <end position="858"/>
    </location>
</feature>
<feature type="compositionally biased region" description="Basic and acidic residues" evidence="1">
    <location>
        <begin position="81"/>
        <end position="91"/>
    </location>
</feature>
<feature type="compositionally biased region" description="Low complexity" evidence="1">
    <location>
        <begin position="183"/>
        <end position="196"/>
    </location>
</feature>
<evidence type="ECO:0000313" key="3">
    <source>
        <dbReference type="Proteomes" id="UP000239649"/>
    </source>
</evidence>
<evidence type="ECO:0000313" key="2">
    <source>
        <dbReference type="EMBL" id="PSC76144.1"/>
    </source>
</evidence>
<proteinExistence type="predicted"/>
<feature type="region of interest" description="Disordered" evidence="1">
    <location>
        <begin position="1088"/>
        <end position="1135"/>
    </location>
</feature>
<evidence type="ECO:0000256" key="1">
    <source>
        <dbReference type="SAM" id="MobiDB-lite"/>
    </source>
</evidence>
<protein>
    <submittedName>
        <fullName evidence="2">Uncharacterized protein</fullName>
    </submittedName>
</protein>
<feature type="region of interest" description="Disordered" evidence="1">
    <location>
        <begin position="1"/>
        <end position="258"/>
    </location>
</feature>
<name>A0A2P6VPW6_9CHLO</name>
<dbReference type="OrthoDB" id="549336at2759"/>
<feature type="compositionally biased region" description="Acidic residues" evidence="1">
    <location>
        <begin position="811"/>
        <end position="820"/>
    </location>
</feature>
<feature type="compositionally biased region" description="Low complexity" evidence="1">
    <location>
        <begin position="337"/>
        <end position="346"/>
    </location>
</feature>
<feature type="compositionally biased region" description="Acidic residues" evidence="1">
    <location>
        <begin position="203"/>
        <end position="231"/>
    </location>
</feature>